<keyword evidence="1" id="KW-0472">Membrane</keyword>
<evidence type="ECO:0000313" key="3">
    <source>
        <dbReference type="EMBL" id="PIX35041.1"/>
    </source>
</evidence>
<proteinExistence type="predicted"/>
<evidence type="ECO:0000313" key="4">
    <source>
        <dbReference type="EMBL" id="PIY32944.1"/>
    </source>
</evidence>
<comment type="caution">
    <text evidence="2">The sequence shown here is derived from an EMBL/GenBank/DDBJ whole genome shotgun (WGS) entry which is preliminary data.</text>
</comment>
<dbReference type="EMBL" id="PFKO01000147">
    <property type="protein sequence ID" value="PIY32944.1"/>
    <property type="molecule type" value="Genomic_DNA"/>
</dbReference>
<accession>A0A1J5GPS1</accession>
<dbReference type="AlphaFoldDB" id="A0A1J5GPS1"/>
<evidence type="ECO:0000256" key="1">
    <source>
        <dbReference type="SAM" id="Phobius"/>
    </source>
</evidence>
<evidence type="ECO:0000313" key="5">
    <source>
        <dbReference type="EMBL" id="PJB55836.1"/>
    </source>
</evidence>
<reference evidence="7 8" key="2">
    <citation type="submission" date="2017-09" db="EMBL/GenBank/DDBJ databases">
        <title>Depth-based differentiation of microbial function through sediment-hosted aquifers and enrichment of novel symbionts in the deep terrestrial subsurface.</title>
        <authorList>
            <person name="Probst A.J."/>
            <person name="Ladd B."/>
            <person name="Jarett J.K."/>
            <person name="Geller-Mcgrath D.E."/>
            <person name="Sieber C.M."/>
            <person name="Emerson J.B."/>
            <person name="Anantharaman K."/>
            <person name="Thomas B.C."/>
            <person name="Malmstrom R."/>
            <person name="Stieglmeier M."/>
            <person name="Klingl A."/>
            <person name="Woyke T."/>
            <person name="Ryan C.M."/>
            <person name="Banfield J.F."/>
        </authorList>
    </citation>
    <scope>NUCLEOTIDE SEQUENCE [LARGE SCALE GENOMIC DNA]</scope>
    <source>
        <strain evidence="4">CG_4_10_14_3_um_filter_34_13</strain>
        <strain evidence="5">CG_4_9_14_3_um_filter_33_16</strain>
    </source>
</reference>
<organism evidence="2 6">
    <name type="scientific">Candidatus Infernicultor aquiphilus</name>
    <dbReference type="NCBI Taxonomy" id="1805029"/>
    <lineage>
        <taxon>Bacteria</taxon>
        <taxon>Pseudomonadati</taxon>
        <taxon>Atribacterota</taxon>
        <taxon>Candidatus Phoenicimicrobiia</taxon>
        <taxon>Candidatus Pheonicimicrobiales</taxon>
        <taxon>Candidatus Phoenicimicrobiaceae</taxon>
        <taxon>Candidatus Infernicultor</taxon>
    </lineage>
</organism>
<evidence type="ECO:0000313" key="8">
    <source>
        <dbReference type="Proteomes" id="UP000230646"/>
    </source>
</evidence>
<evidence type="ECO:0000313" key="7">
    <source>
        <dbReference type="Proteomes" id="UP000228560"/>
    </source>
</evidence>
<protein>
    <submittedName>
        <fullName evidence="2">Uncharacterized protein</fullName>
    </submittedName>
</protein>
<dbReference type="EMBL" id="PFTV01000177">
    <property type="protein sequence ID" value="PJB55836.1"/>
    <property type="molecule type" value="Genomic_DNA"/>
</dbReference>
<dbReference type="Proteomes" id="UP000228560">
    <property type="component" value="Unassembled WGS sequence"/>
</dbReference>
<feature type="transmembrane region" description="Helical" evidence="1">
    <location>
        <begin position="49"/>
        <end position="68"/>
    </location>
</feature>
<dbReference type="Proteomes" id="UP000182763">
    <property type="component" value="Unassembled WGS sequence"/>
</dbReference>
<accession>A0A2M8C9U8</accession>
<evidence type="ECO:0000313" key="6">
    <source>
        <dbReference type="Proteomes" id="UP000182763"/>
    </source>
</evidence>
<dbReference type="EMBL" id="MNYY01000110">
    <property type="protein sequence ID" value="OIP69000.1"/>
    <property type="molecule type" value="Genomic_DNA"/>
</dbReference>
<dbReference type="Proteomes" id="UP000230646">
    <property type="component" value="Unassembled WGS sequence"/>
</dbReference>
<keyword evidence="1" id="KW-1133">Transmembrane helix</keyword>
<dbReference type="EMBL" id="PFIP01000024">
    <property type="protein sequence ID" value="PIX35041.1"/>
    <property type="molecule type" value="Genomic_DNA"/>
</dbReference>
<accession>A0A2M7PRG8</accession>
<keyword evidence="1" id="KW-0812">Transmembrane</keyword>
<dbReference type="Proteomes" id="UP000231493">
    <property type="component" value="Unassembled WGS sequence"/>
</dbReference>
<sequence length="71" mass="8244">MGKAYIIRVSEAECEISLVARNFRSSNGFTPRKWLFLAKFSPLQNLKVVIYKGFVIYFPFPLTFLKLYTSS</sequence>
<reference evidence="3" key="3">
    <citation type="submission" date="2017-09" db="EMBL/GenBank/DDBJ databases">
        <title>Depth-based differentiation of microbial function through sediment-hosted aquifers and enrichment of novel symbionts in the deep terrestrial subsurface.</title>
        <authorList>
            <person name="Probst A.J."/>
            <person name="Ladd B."/>
            <person name="Jarett J.K."/>
            <person name="Geller-Mcgrath D.E."/>
            <person name="Sieber C.M.K."/>
            <person name="Emerson J.B."/>
            <person name="Anantharaman K."/>
            <person name="Thomas B.C."/>
            <person name="Malmstrom R."/>
            <person name="Stieglmeier M."/>
            <person name="Klingl A."/>
            <person name="Woyke T."/>
            <person name="Ryan C.M."/>
            <person name="Banfield J.F."/>
        </authorList>
    </citation>
    <scope>NUCLEOTIDE SEQUENCE</scope>
    <source>
        <strain evidence="3">CG_4_8_14_3_um_filter_34_18</strain>
    </source>
</reference>
<evidence type="ECO:0000313" key="2">
    <source>
        <dbReference type="EMBL" id="OIP69000.1"/>
    </source>
</evidence>
<gene>
    <name evidence="2" type="ORF">AUK42_05775</name>
    <name evidence="5" type="ORF">CO097_07010</name>
    <name evidence="4" type="ORF">COZ07_03995</name>
    <name evidence="3" type="ORF">COZ58_01660</name>
</gene>
<accession>A0A2M7KA90</accession>
<name>A0A1J5GPS1_9BACT</name>
<reference evidence="2 6" key="1">
    <citation type="journal article" date="2016" name="Environ. Microbiol.">
        <title>Genomic resolution of a cold subsurface aquifer community provides metabolic insights for novel microbes adapted to high CO concentrations.</title>
        <authorList>
            <person name="Probst A.J."/>
            <person name="Castelle C.J."/>
            <person name="Singh A."/>
            <person name="Brown C.T."/>
            <person name="Anantharaman K."/>
            <person name="Sharon I."/>
            <person name="Hug L.A."/>
            <person name="Burstein D."/>
            <person name="Emerson J.B."/>
            <person name="Thomas B.C."/>
            <person name="Banfield J.F."/>
        </authorList>
    </citation>
    <scope>NUCLEOTIDE SEQUENCE [LARGE SCALE GENOMIC DNA]</scope>
    <source>
        <strain evidence="2">CG2_30_33_13</strain>
    </source>
</reference>